<feature type="region of interest" description="Disordered" evidence="2">
    <location>
        <begin position="114"/>
        <end position="136"/>
    </location>
</feature>
<dbReference type="PROSITE" id="PS50005">
    <property type="entry name" value="TPR"/>
    <property type="match status" value="1"/>
</dbReference>
<protein>
    <recommendedName>
        <fullName evidence="5">Curli production assembly/transport component CsgG</fullName>
    </recommendedName>
</protein>
<feature type="region of interest" description="Disordered" evidence="2">
    <location>
        <begin position="148"/>
        <end position="180"/>
    </location>
</feature>
<comment type="caution">
    <text evidence="3">The sequence shown here is derived from an EMBL/GenBank/DDBJ whole genome shotgun (WGS) entry which is preliminary data.</text>
</comment>
<organism evidence="3 4">
    <name type="scientific">Candidatus Edwardsbacteria bacterium GWF2_54_11</name>
    <dbReference type="NCBI Taxonomy" id="1817851"/>
    <lineage>
        <taxon>Bacteria</taxon>
        <taxon>Candidatus Edwardsiibacteriota</taxon>
    </lineage>
</organism>
<dbReference type="Pfam" id="PF03783">
    <property type="entry name" value="CsgG"/>
    <property type="match status" value="1"/>
</dbReference>
<keyword evidence="1" id="KW-0802">TPR repeat</keyword>
<proteinExistence type="predicted"/>
<feature type="repeat" description="TPR" evidence="1">
    <location>
        <begin position="27"/>
        <end position="60"/>
    </location>
</feature>
<dbReference type="InterPro" id="IPR011990">
    <property type="entry name" value="TPR-like_helical_dom_sf"/>
</dbReference>
<name>A0A1F5RG74_9BACT</name>
<dbReference type="Gene3D" id="1.25.40.10">
    <property type="entry name" value="Tetratricopeptide repeat domain"/>
    <property type="match status" value="1"/>
</dbReference>
<dbReference type="InterPro" id="IPR019734">
    <property type="entry name" value="TPR_rpt"/>
</dbReference>
<dbReference type="SUPFAM" id="SSF48452">
    <property type="entry name" value="TPR-like"/>
    <property type="match status" value="1"/>
</dbReference>
<dbReference type="EMBL" id="MFFM01000020">
    <property type="protein sequence ID" value="OGF13378.1"/>
    <property type="molecule type" value="Genomic_DNA"/>
</dbReference>
<reference evidence="3 4" key="1">
    <citation type="journal article" date="2016" name="Nat. Commun.">
        <title>Thousands of microbial genomes shed light on interconnected biogeochemical processes in an aquifer system.</title>
        <authorList>
            <person name="Anantharaman K."/>
            <person name="Brown C.T."/>
            <person name="Hug L.A."/>
            <person name="Sharon I."/>
            <person name="Castelle C.J."/>
            <person name="Probst A.J."/>
            <person name="Thomas B.C."/>
            <person name="Singh A."/>
            <person name="Wilkins M.J."/>
            <person name="Karaoz U."/>
            <person name="Brodie E.L."/>
            <person name="Williams K.H."/>
            <person name="Hubbard S.S."/>
            <person name="Banfield J.F."/>
        </authorList>
    </citation>
    <scope>NUCLEOTIDE SEQUENCE [LARGE SCALE GENOMIC DNA]</scope>
</reference>
<evidence type="ECO:0000256" key="1">
    <source>
        <dbReference type="PROSITE-ProRule" id="PRU00339"/>
    </source>
</evidence>
<dbReference type="InterPro" id="IPR005534">
    <property type="entry name" value="Curli_assmbl/transp-comp_CsgG"/>
</dbReference>
<evidence type="ECO:0000313" key="3">
    <source>
        <dbReference type="EMBL" id="OGF13378.1"/>
    </source>
</evidence>
<feature type="compositionally biased region" description="Basic and acidic residues" evidence="2">
    <location>
        <begin position="161"/>
        <end position="180"/>
    </location>
</feature>
<accession>A0A1F5RG74</accession>
<dbReference type="AlphaFoldDB" id="A0A1F5RG74"/>
<evidence type="ECO:0008006" key="5">
    <source>
        <dbReference type="Google" id="ProtNLM"/>
    </source>
</evidence>
<sequence>MLNLRKLVLLLIVALILPATTYAGGKWYNYYEDGQKYMKLGSWDRAIDEFRSAASLEFKDKPQFRMYGMHFMDYFPHREMGICYYNLGDAANAKKSLELSMAFSPSKRAREYLDKLSRGDAPSAASLTPYVDRDEEKRLAREREQIEREKKRLAEQAAALERQKKEADESTSKKVAMEEKRIAAERERLARLEAEKTASRSSDAGTLPVGALTYDPTRVTQVGSRLSIAVLPFENKGGDATISSTVQDKMITSLYSLKRFKIIERSQIDKVMNEQKLGMTGAIDPDRAVKVGKMIGVDAILIGSISSTATGVGMDARLIDTESGVIITAKDAYSPKNSLQDVKNMATDISIQVYNDVPLVEGYVIRADVPTIVLDVGSAKGMRKGMKMVVYKEGDAITHPVTGEVLGKQVTKMGELLLTEVQAKMSDAQVVEKEPGQTFTVGNKVVAK</sequence>
<evidence type="ECO:0000313" key="4">
    <source>
        <dbReference type="Proteomes" id="UP000177230"/>
    </source>
</evidence>
<dbReference type="Gene3D" id="3.40.50.10610">
    <property type="entry name" value="ABC-type transport auxiliary lipoprotein component"/>
    <property type="match status" value="1"/>
</dbReference>
<dbReference type="GO" id="GO:0030288">
    <property type="term" value="C:outer membrane-bounded periplasmic space"/>
    <property type="evidence" value="ECO:0007669"/>
    <property type="project" value="InterPro"/>
</dbReference>
<evidence type="ECO:0000256" key="2">
    <source>
        <dbReference type="SAM" id="MobiDB-lite"/>
    </source>
</evidence>
<dbReference type="Proteomes" id="UP000177230">
    <property type="component" value="Unassembled WGS sequence"/>
</dbReference>
<gene>
    <name evidence="3" type="ORF">A2024_00220</name>
</gene>